<name>A0A2V5IYC9_9MICC</name>
<accession>A0A2V5IYC9</accession>
<feature type="domain" description="DUF1206" evidence="2">
    <location>
        <begin position="26"/>
        <end position="90"/>
    </location>
</feature>
<comment type="caution">
    <text evidence="3">The sequence shown here is derived from an EMBL/GenBank/DDBJ whole genome shotgun (WGS) entry which is preliminary data.</text>
</comment>
<feature type="transmembrane region" description="Helical" evidence="1">
    <location>
        <begin position="20"/>
        <end position="43"/>
    </location>
</feature>
<organism evidence="3 4">
    <name type="scientific">Arthrobacter psychrolactophilus</name>
    <dbReference type="NCBI Taxonomy" id="92442"/>
    <lineage>
        <taxon>Bacteria</taxon>
        <taxon>Bacillati</taxon>
        <taxon>Actinomycetota</taxon>
        <taxon>Actinomycetes</taxon>
        <taxon>Micrococcales</taxon>
        <taxon>Micrococcaceae</taxon>
        <taxon>Arthrobacter</taxon>
    </lineage>
</organism>
<dbReference type="RefSeq" id="WP_110484297.1">
    <property type="nucleotide sequence ID" value="NZ_QJVC01000003.1"/>
</dbReference>
<dbReference type="OrthoDB" id="4552598at2"/>
<feature type="domain" description="DUF1206" evidence="2">
    <location>
        <begin position="109"/>
        <end position="175"/>
    </location>
</feature>
<protein>
    <recommendedName>
        <fullName evidence="2">DUF1206 domain-containing protein</fullName>
    </recommendedName>
</protein>
<reference evidence="3 4" key="1">
    <citation type="submission" date="2018-05" db="EMBL/GenBank/DDBJ databases">
        <title>Genetic diversity of glacier-inhabiting Cryobacterium bacteria in China and description of Cryobacterium mengkeensis sp. nov. and Arthrobacter glacialis sp. nov.</title>
        <authorList>
            <person name="Liu Q."/>
            <person name="Xin Y.-H."/>
        </authorList>
    </citation>
    <scope>NUCLEOTIDE SEQUENCE [LARGE SCALE GENOMIC DNA]</scope>
    <source>
        <strain evidence="3 4">B7</strain>
    </source>
</reference>
<evidence type="ECO:0000313" key="4">
    <source>
        <dbReference type="Proteomes" id="UP000247980"/>
    </source>
</evidence>
<keyword evidence="4" id="KW-1185">Reference proteome</keyword>
<feature type="transmembrane region" description="Helical" evidence="1">
    <location>
        <begin position="109"/>
        <end position="127"/>
    </location>
</feature>
<gene>
    <name evidence="3" type="ORF">CVS30_05380</name>
</gene>
<dbReference type="Pfam" id="PF06724">
    <property type="entry name" value="DUF1206"/>
    <property type="match status" value="3"/>
</dbReference>
<feature type="domain" description="DUF1206" evidence="2">
    <location>
        <begin position="198"/>
        <end position="265"/>
    </location>
</feature>
<feature type="transmembrane region" description="Helical" evidence="1">
    <location>
        <begin position="147"/>
        <end position="170"/>
    </location>
</feature>
<keyword evidence="1" id="KW-0812">Transmembrane</keyword>
<evidence type="ECO:0000256" key="1">
    <source>
        <dbReference type="SAM" id="Phobius"/>
    </source>
</evidence>
<feature type="transmembrane region" description="Helical" evidence="1">
    <location>
        <begin position="70"/>
        <end position="88"/>
    </location>
</feature>
<feature type="transmembrane region" description="Helical" evidence="1">
    <location>
        <begin position="239"/>
        <end position="259"/>
    </location>
</feature>
<proteinExistence type="predicted"/>
<feature type="transmembrane region" description="Helical" evidence="1">
    <location>
        <begin position="191"/>
        <end position="219"/>
    </location>
</feature>
<dbReference type="AlphaFoldDB" id="A0A2V5IYC9"/>
<keyword evidence="1" id="KW-1133">Transmembrane helix</keyword>
<dbReference type="EMBL" id="QJVC01000003">
    <property type="protein sequence ID" value="PYI39393.1"/>
    <property type="molecule type" value="Genomic_DNA"/>
</dbReference>
<keyword evidence="1" id="KW-0472">Membrane</keyword>
<evidence type="ECO:0000259" key="2">
    <source>
        <dbReference type="Pfam" id="PF06724"/>
    </source>
</evidence>
<dbReference type="Proteomes" id="UP000247980">
    <property type="component" value="Unassembled WGS sequence"/>
</dbReference>
<dbReference type="InterPro" id="IPR009597">
    <property type="entry name" value="DUF1206"/>
</dbReference>
<sequence length="269" mass="27562">MKAGREARRAASRAGNSPALTTIARIGFAASGLVHLLMGYLSIRIATHQGGESDQSGAFAQMVKLPGGMIILWVTVAGLTALALWLLLQASLGIGSSSKKRWARSLVSLGKAIAYVAVAATALSLALRHPTDSATSSQQASGTILSLPGGQALLIAVGLITAGIGSYLVVKGARRKFHEDIEVPTGHAKTAIEVLGIAGYVAKGIAIVTLGVLFIVAAIKTNPKDASGLDGALKALVALPFGEVILLVIASGLMAYGLYSFARAKLARL</sequence>
<evidence type="ECO:0000313" key="3">
    <source>
        <dbReference type="EMBL" id="PYI39393.1"/>
    </source>
</evidence>